<dbReference type="EMBL" id="JAIGNQ010000002">
    <property type="protein sequence ID" value="MBX7488589.1"/>
    <property type="molecule type" value="Genomic_DNA"/>
</dbReference>
<organism evidence="1 2">
    <name type="scientific">Qipengyuania pacifica</name>
    <dbReference type="NCBI Taxonomy" id="2860199"/>
    <lineage>
        <taxon>Bacteria</taxon>
        <taxon>Pseudomonadati</taxon>
        <taxon>Pseudomonadota</taxon>
        <taxon>Alphaproteobacteria</taxon>
        <taxon>Sphingomonadales</taxon>
        <taxon>Erythrobacteraceae</taxon>
        <taxon>Qipengyuania</taxon>
    </lineage>
</organism>
<sequence length="68" mass="7544">MTKLRVAIHAKTDFRNEDFALEAPDIATALTIADINVGNGDAEIWDGEQRLAKLSKHGGVYATFWRVN</sequence>
<dbReference type="RefSeq" id="WP_196846772.1">
    <property type="nucleotide sequence ID" value="NZ_JAHWXO010000003.1"/>
</dbReference>
<protein>
    <submittedName>
        <fullName evidence="1">Uncharacterized protein</fullName>
    </submittedName>
</protein>
<reference evidence="1 2" key="1">
    <citation type="submission" date="2021-08" db="EMBL/GenBank/DDBJ databases">
        <title>Comparative Genomics Analysis of the Genus Qipengyuania Reveals Extensive Genetic Diversity and Metabolic Versatility, Including the Description of Fifteen Novel Species.</title>
        <authorList>
            <person name="Liu Y."/>
        </authorList>
    </citation>
    <scope>NUCLEOTIDE SEQUENCE [LARGE SCALE GENOMIC DNA]</scope>
    <source>
        <strain evidence="1 2">GH25</strain>
    </source>
</reference>
<gene>
    <name evidence="1" type="ORF">K3177_08685</name>
</gene>
<accession>A0ABS7JIC4</accession>
<evidence type="ECO:0000313" key="2">
    <source>
        <dbReference type="Proteomes" id="UP000776651"/>
    </source>
</evidence>
<name>A0ABS7JIC4_9SPHN</name>
<evidence type="ECO:0000313" key="1">
    <source>
        <dbReference type="EMBL" id="MBX7488589.1"/>
    </source>
</evidence>
<proteinExistence type="predicted"/>
<comment type="caution">
    <text evidence="1">The sequence shown here is derived from an EMBL/GenBank/DDBJ whole genome shotgun (WGS) entry which is preliminary data.</text>
</comment>
<keyword evidence="2" id="KW-1185">Reference proteome</keyword>
<dbReference type="Proteomes" id="UP000776651">
    <property type="component" value="Unassembled WGS sequence"/>
</dbReference>